<reference evidence="2" key="1">
    <citation type="journal article" date="2013" name="Genome Res.">
        <title>A second-generation assembly of the Drosophila simulans genome provides new insights into patterns of lineage-specific divergence.</title>
        <authorList>
            <person name="Hu T.T."/>
            <person name="Eisen M.B."/>
            <person name="Thornton K.R."/>
            <person name="Andolfatto P."/>
        </authorList>
    </citation>
    <scope>NUCLEOTIDE SEQUENCE [LARGE SCALE GENOMIC DNA]</scope>
    <source>
        <strain evidence="2">W501</strain>
    </source>
</reference>
<reference evidence="2" key="2">
    <citation type="submission" date="2014-06" db="EMBL/GenBank/DDBJ databases">
        <authorList>
            <person name="Hu T."/>
            <person name="Eisen M.B."/>
            <person name="Thornton K.R."/>
            <person name="Andolfatto P."/>
        </authorList>
    </citation>
    <scope>NUCLEOTIDE SEQUENCE</scope>
    <source>
        <strain evidence="2">W501</strain>
    </source>
</reference>
<organism evidence="2">
    <name type="scientific">Drosophila simulans</name>
    <name type="common">Fruit fly</name>
    <dbReference type="NCBI Taxonomy" id="7240"/>
    <lineage>
        <taxon>Eukaryota</taxon>
        <taxon>Metazoa</taxon>
        <taxon>Ecdysozoa</taxon>
        <taxon>Arthropoda</taxon>
        <taxon>Hexapoda</taxon>
        <taxon>Insecta</taxon>
        <taxon>Pterygota</taxon>
        <taxon>Neoptera</taxon>
        <taxon>Endopterygota</taxon>
        <taxon>Diptera</taxon>
        <taxon>Brachycera</taxon>
        <taxon>Muscomorpha</taxon>
        <taxon>Ephydroidea</taxon>
        <taxon>Drosophilidae</taxon>
        <taxon>Drosophila</taxon>
        <taxon>Sophophora</taxon>
    </lineage>
</organism>
<sequence length="72" mass="7884">MISKKTALGHKNIILYILHFISVCAFLFGRVNVKMRVGGDDDVAATTMRAIFSRLAGGTFKMALPGDPRRST</sequence>
<evidence type="ECO:0000256" key="1">
    <source>
        <dbReference type="SAM" id="Phobius"/>
    </source>
</evidence>
<dbReference type="Bgee" id="FBgn0268688">
    <property type="expression patterns" value="Expressed in adult organism"/>
</dbReference>
<keyword evidence="1" id="KW-1133">Transmembrane helix</keyword>
<keyword evidence="1" id="KW-0472">Membrane</keyword>
<protein>
    <submittedName>
        <fullName evidence="2">Uncharacterized protein</fullName>
    </submittedName>
</protein>
<name>A0A0J9TLY3_DROSI</name>
<dbReference type="KEGG" id="dsi:Dsimw501_GD27398"/>
<gene>
    <name evidence="2" type="primary">Dsim\GD27398</name>
    <name evidence="2" type="ORF">Dsimw501_GD27398</name>
</gene>
<accession>A0A0J9TLY3</accession>
<dbReference type="OrthoDB" id="7804357at2759"/>
<evidence type="ECO:0000313" key="2">
    <source>
        <dbReference type="EMBL" id="KMY89900.1"/>
    </source>
</evidence>
<proteinExistence type="predicted"/>
<reference evidence="2" key="3">
    <citation type="submission" date="2015-04" db="EMBL/GenBank/DDBJ databases">
        <authorList>
            <consortium name="FlyBase"/>
        </authorList>
    </citation>
    <scope>NUCLEOTIDE SEQUENCE</scope>
    <source>
        <strain evidence="2">W501</strain>
    </source>
</reference>
<keyword evidence="1" id="KW-0812">Transmembrane</keyword>
<dbReference type="Proteomes" id="UP000035880">
    <property type="component" value="Chromosome 2L"/>
</dbReference>
<dbReference type="EMBL" id="CM002910">
    <property type="protein sequence ID" value="KMY89900.1"/>
    <property type="molecule type" value="Genomic_DNA"/>
</dbReference>
<dbReference type="AlphaFoldDB" id="A0A0J9TLY3"/>
<feature type="transmembrane region" description="Helical" evidence="1">
    <location>
        <begin position="12"/>
        <end position="31"/>
    </location>
</feature>